<reference evidence="1" key="1">
    <citation type="journal article" date="2015" name="Nature">
        <title>Complex archaea that bridge the gap between prokaryotes and eukaryotes.</title>
        <authorList>
            <person name="Spang A."/>
            <person name="Saw J.H."/>
            <person name="Jorgensen S.L."/>
            <person name="Zaremba-Niedzwiedzka K."/>
            <person name="Martijn J."/>
            <person name="Lind A.E."/>
            <person name="van Eijk R."/>
            <person name="Schleper C."/>
            <person name="Guy L."/>
            <person name="Ettema T.J."/>
        </authorList>
    </citation>
    <scope>NUCLEOTIDE SEQUENCE</scope>
</reference>
<dbReference type="SUPFAM" id="SSF53383">
    <property type="entry name" value="PLP-dependent transferases"/>
    <property type="match status" value="1"/>
</dbReference>
<organism evidence="1">
    <name type="scientific">marine sediment metagenome</name>
    <dbReference type="NCBI Taxonomy" id="412755"/>
    <lineage>
        <taxon>unclassified sequences</taxon>
        <taxon>metagenomes</taxon>
        <taxon>ecological metagenomes</taxon>
    </lineage>
</organism>
<name>A0A0F9EU93_9ZZZZ</name>
<evidence type="ECO:0000313" key="1">
    <source>
        <dbReference type="EMBL" id="KKL77594.1"/>
    </source>
</evidence>
<protein>
    <recommendedName>
        <fullName evidence="2">Aminotransferase class V domain-containing protein</fullName>
    </recommendedName>
</protein>
<gene>
    <name evidence="1" type="ORF">LCGC14_2033300</name>
</gene>
<dbReference type="EMBL" id="LAZR01023708">
    <property type="protein sequence ID" value="KKL77594.1"/>
    <property type="molecule type" value="Genomic_DNA"/>
</dbReference>
<comment type="caution">
    <text evidence="1">The sequence shown here is derived from an EMBL/GenBank/DDBJ whole genome shotgun (WGS) entry which is preliminary data.</text>
</comment>
<dbReference type="AlphaFoldDB" id="A0A0F9EU93"/>
<dbReference type="Gene3D" id="3.90.1150.10">
    <property type="entry name" value="Aspartate Aminotransferase, domain 1"/>
    <property type="match status" value="1"/>
</dbReference>
<sequence length="62" mass="6245">IEIGGGLGDFAGKAWRIGLMGHAARRDNVVLLLAALESILKGQGVKINGGALEAAAGVFDGE</sequence>
<accession>A0A0F9EU93</accession>
<dbReference type="InterPro" id="IPR015424">
    <property type="entry name" value="PyrdxlP-dep_Trfase"/>
</dbReference>
<feature type="non-terminal residue" evidence="1">
    <location>
        <position position="1"/>
    </location>
</feature>
<dbReference type="InterPro" id="IPR015422">
    <property type="entry name" value="PyrdxlP-dep_Trfase_small"/>
</dbReference>
<proteinExistence type="predicted"/>
<evidence type="ECO:0008006" key="2">
    <source>
        <dbReference type="Google" id="ProtNLM"/>
    </source>
</evidence>